<comment type="similarity">
    <text evidence="2">Belongs to the resistance-nodulation-cell division (RND) (TC 2.A.6) family. MmpL subfamily.</text>
</comment>
<dbReference type="PROSITE" id="PS50156">
    <property type="entry name" value="SSD"/>
    <property type="match status" value="1"/>
</dbReference>
<feature type="transmembrane region" description="Helical" evidence="7">
    <location>
        <begin position="719"/>
        <end position="742"/>
    </location>
</feature>
<evidence type="ECO:0000256" key="7">
    <source>
        <dbReference type="SAM" id="Phobius"/>
    </source>
</evidence>
<evidence type="ECO:0000313" key="10">
    <source>
        <dbReference type="Proteomes" id="UP000199440"/>
    </source>
</evidence>
<organism evidence="9 10">
    <name type="scientific">Kriegella aquimaris</name>
    <dbReference type="NCBI Taxonomy" id="192904"/>
    <lineage>
        <taxon>Bacteria</taxon>
        <taxon>Pseudomonadati</taxon>
        <taxon>Bacteroidota</taxon>
        <taxon>Flavobacteriia</taxon>
        <taxon>Flavobacteriales</taxon>
        <taxon>Flavobacteriaceae</taxon>
        <taxon>Kriegella</taxon>
    </lineage>
</organism>
<feature type="transmembrane region" description="Helical" evidence="7">
    <location>
        <begin position="233"/>
        <end position="253"/>
    </location>
</feature>
<dbReference type="Gene3D" id="1.20.1640.10">
    <property type="entry name" value="Multidrug efflux transporter AcrB transmembrane domain"/>
    <property type="match status" value="2"/>
</dbReference>
<sequence>MRKFLAIKKAILPTFLGLAFLSVFLLGNLKFSFDFSQFFPKGDEDLIFYNDFIKDFGSDDNFLLIAIANKPTVFESSFLEKFHQFSMDSKKFSFVKESQSLTTLFYPLKTSFGYTRLPIIHLQDSTKYAADWEKLKKNELFLNTLIDEKGSSMVIALETDDELDYDQSLALLNEVRQSLTKNELTEYHLMGRAFFFEAIVQMQKRELIVTTIISTALVFFILLLVYRRIAIVLISLFSIVMALLLFLGVLSALGKELNALAAFYPILLLIVGTSDVIHIMDSFLLKMQMKEDKEAAMIATLKEVGLITLLTSITTAIGFTSLLYSRLESISNFGVNSAIGVGVAYITVVLLTSTLLLIVKPTHLLLEKDTTFKWSVFLSKLNAFTIKRKRPILVGALILIPICFLGISKISTNYQFSDALPEGSIIAKDFTFFQRNYSGFRPLEVAVTTEKPNKVTDFALVKEIEKVENKLKTIAAIGNVQSVTSIFKTLNRAHHLNKSEYYSLPIEKSTFEEYKKEINSLAKRRLLKFVDSTETKARITSKVLDVGADSLNTIYDEINTFVATRTDNALLQFKLTGKGLLLDKNAIYARDSLLQGLSLGLLMVALLMSILYKNVKLVLISLIPNVLPLLIAGALLGFLGIPLEASISIVFAIVFGIAVDDTIHFLAKYRYCRSTGLDKEAALEKTFLETGRALIITTLTLFFGFMVLLFSIHKPSITIGLLVSTTLLAALILDLLLLPILIRKML</sequence>
<evidence type="ECO:0000256" key="5">
    <source>
        <dbReference type="ARBA" id="ARBA00022989"/>
    </source>
</evidence>
<keyword evidence="5 7" id="KW-1133">Transmembrane helix</keyword>
<feature type="transmembrane region" description="Helical" evidence="7">
    <location>
        <begin position="593"/>
        <end position="612"/>
    </location>
</feature>
<feature type="transmembrane region" description="Helical" evidence="7">
    <location>
        <begin position="392"/>
        <end position="411"/>
    </location>
</feature>
<evidence type="ECO:0000313" key="9">
    <source>
        <dbReference type="EMBL" id="SDL89504.1"/>
    </source>
</evidence>
<dbReference type="STRING" id="192904.SAMN04488514_103310"/>
<feature type="transmembrane region" description="Helical" evidence="7">
    <location>
        <begin position="337"/>
        <end position="359"/>
    </location>
</feature>
<evidence type="ECO:0000256" key="2">
    <source>
        <dbReference type="ARBA" id="ARBA00010157"/>
    </source>
</evidence>
<dbReference type="Pfam" id="PF03176">
    <property type="entry name" value="MMPL"/>
    <property type="match status" value="2"/>
</dbReference>
<dbReference type="InterPro" id="IPR001036">
    <property type="entry name" value="Acrflvin-R"/>
</dbReference>
<feature type="transmembrane region" description="Helical" evidence="7">
    <location>
        <begin position="693"/>
        <end position="713"/>
    </location>
</feature>
<feature type="transmembrane region" description="Helical" evidence="7">
    <location>
        <begin position="207"/>
        <end position="226"/>
    </location>
</feature>
<feature type="transmembrane region" description="Helical" evidence="7">
    <location>
        <begin position="647"/>
        <end position="667"/>
    </location>
</feature>
<dbReference type="PANTHER" id="PTHR33406:SF6">
    <property type="entry name" value="MEMBRANE PROTEIN YDGH-RELATED"/>
    <property type="match status" value="1"/>
</dbReference>
<feature type="transmembrane region" description="Helical" evidence="7">
    <location>
        <begin position="259"/>
        <end position="284"/>
    </location>
</feature>
<gene>
    <name evidence="9" type="ORF">SAMN04488514_103310</name>
</gene>
<dbReference type="EMBL" id="FNGV01000003">
    <property type="protein sequence ID" value="SDL89504.1"/>
    <property type="molecule type" value="Genomic_DNA"/>
</dbReference>
<feature type="transmembrane region" description="Helical" evidence="7">
    <location>
        <begin position="619"/>
        <end position="641"/>
    </location>
</feature>
<dbReference type="PRINTS" id="PR00702">
    <property type="entry name" value="ACRIFLAVINRP"/>
</dbReference>
<evidence type="ECO:0000256" key="3">
    <source>
        <dbReference type="ARBA" id="ARBA00022475"/>
    </source>
</evidence>
<dbReference type="Proteomes" id="UP000199440">
    <property type="component" value="Unassembled WGS sequence"/>
</dbReference>
<dbReference type="RefSeq" id="WP_089887851.1">
    <property type="nucleotide sequence ID" value="NZ_FNGV01000003.1"/>
</dbReference>
<dbReference type="PANTHER" id="PTHR33406">
    <property type="entry name" value="MEMBRANE PROTEIN MJ1562-RELATED"/>
    <property type="match status" value="1"/>
</dbReference>
<proteinExistence type="inferred from homology"/>
<comment type="subcellular location">
    <subcellularLocation>
        <location evidence="1">Cell membrane</location>
        <topology evidence="1">Multi-pass membrane protein</topology>
    </subcellularLocation>
</comment>
<keyword evidence="10" id="KW-1185">Reference proteome</keyword>
<keyword evidence="6 7" id="KW-0472">Membrane</keyword>
<feature type="transmembrane region" description="Helical" evidence="7">
    <location>
        <begin position="304"/>
        <end position="325"/>
    </location>
</feature>
<accession>A0A1G9NT10</accession>
<dbReference type="InterPro" id="IPR004869">
    <property type="entry name" value="MMPL_dom"/>
</dbReference>
<dbReference type="InterPro" id="IPR000731">
    <property type="entry name" value="SSD"/>
</dbReference>
<dbReference type="AlphaFoldDB" id="A0A1G9NT10"/>
<evidence type="ECO:0000256" key="1">
    <source>
        <dbReference type="ARBA" id="ARBA00004651"/>
    </source>
</evidence>
<evidence type="ECO:0000256" key="4">
    <source>
        <dbReference type="ARBA" id="ARBA00022692"/>
    </source>
</evidence>
<dbReference type="GO" id="GO:0022857">
    <property type="term" value="F:transmembrane transporter activity"/>
    <property type="evidence" value="ECO:0007669"/>
    <property type="project" value="InterPro"/>
</dbReference>
<keyword evidence="4 7" id="KW-0812">Transmembrane</keyword>
<dbReference type="SUPFAM" id="SSF82866">
    <property type="entry name" value="Multidrug efflux transporter AcrB transmembrane domain"/>
    <property type="match status" value="2"/>
</dbReference>
<dbReference type="GO" id="GO:0005886">
    <property type="term" value="C:plasma membrane"/>
    <property type="evidence" value="ECO:0007669"/>
    <property type="project" value="UniProtKB-SubCell"/>
</dbReference>
<evidence type="ECO:0000256" key="6">
    <source>
        <dbReference type="ARBA" id="ARBA00023136"/>
    </source>
</evidence>
<keyword evidence="3" id="KW-1003">Cell membrane</keyword>
<feature type="domain" description="SSD" evidence="8">
    <location>
        <begin position="228"/>
        <end position="358"/>
    </location>
</feature>
<dbReference type="OrthoDB" id="9805018at2"/>
<dbReference type="InterPro" id="IPR050545">
    <property type="entry name" value="Mycobact_MmpL"/>
</dbReference>
<reference evidence="9 10" key="1">
    <citation type="submission" date="2016-10" db="EMBL/GenBank/DDBJ databases">
        <authorList>
            <person name="de Groot N.N."/>
        </authorList>
    </citation>
    <scope>NUCLEOTIDE SEQUENCE [LARGE SCALE GENOMIC DNA]</scope>
    <source>
        <strain evidence="9 10">DSM 19886</strain>
    </source>
</reference>
<evidence type="ECO:0000259" key="8">
    <source>
        <dbReference type="PROSITE" id="PS50156"/>
    </source>
</evidence>
<protein>
    <recommendedName>
        <fullName evidence="8">SSD domain-containing protein</fullName>
    </recommendedName>
</protein>
<name>A0A1G9NT10_9FLAO</name>